<evidence type="ECO:0000256" key="1">
    <source>
        <dbReference type="ARBA" id="ARBA00001966"/>
    </source>
</evidence>
<dbReference type="InterPro" id="IPR011545">
    <property type="entry name" value="DEAD/DEAH_box_helicase_dom"/>
</dbReference>
<dbReference type="Pfam" id="PF13307">
    <property type="entry name" value="Helicase_C_2"/>
    <property type="match status" value="1"/>
</dbReference>
<reference evidence="15" key="1">
    <citation type="submission" date="2016-10" db="EMBL/GenBank/DDBJ databases">
        <authorList>
            <person name="Varghese N."/>
            <person name="Submissions S."/>
        </authorList>
    </citation>
    <scope>NUCLEOTIDE SEQUENCE [LARGE SCALE GENOMIC DNA]</scope>
    <source>
        <strain evidence="15">DSM 44260</strain>
    </source>
</reference>
<gene>
    <name evidence="14" type="ORF">SAMN04487818_111237</name>
</gene>
<evidence type="ECO:0000313" key="15">
    <source>
        <dbReference type="Proteomes" id="UP000199051"/>
    </source>
</evidence>
<dbReference type="InterPro" id="IPR006555">
    <property type="entry name" value="ATP-dep_Helicase_C"/>
</dbReference>
<protein>
    <recommendedName>
        <fullName evidence="9">ATP-dependent helicase DinG</fullName>
        <ecNumber evidence="7">5.6.2.3</ecNumber>
    </recommendedName>
    <alternativeName>
        <fullName evidence="10">DNA 5'-3' helicase DinG</fullName>
    </alternativeName>
</protein>
<keyword evidence="15" id="KW-1185">Reference proteome</keyword>
<dbReference type="AlphaFoldDB" id="A0A1H9WV99"/>
<evidence type="ECO:0000256" key="9">
    <source>
        <dbReference type="ARBA" id="ARBA00073590"/>
    </source>
</evidence>
<evidence type="ECO:0000256" key="4">
    <source>
        <dbReference type="ARBA" id="ARBA00022806"/>
    </source>
</evidence>
<evidence type="ECO:0000256" key="11">
    <source>
        <dbReference type="SAM" id="MobiDB-lite"/>
    </source>
</evidence>
<dbReference type="InterPro" id="IPR045028">
    <property type="entry name" value="DinG/Rad3-like"/>
</dbReference>
<dbReference type="STRING" id="155974.SAMN04487818_111237"/>
<keyword evidence="2" id="KW-0547">Nucleotide-binding</keyword>
<evidence type="ECO:0000256" key="2">
    <source>
        <dbReference type="ARBA" id="ARBA00022741"/>
    </source>
</evidence>
<dbReference type="InterPro" id="IPR027417">
    <property type="entry name" value="P-loop_NTPase"/>
</dbReference>
<feature type="compositionally biased region" description="Low complexity" evidence="11">
    <location>
        <begin position="1"/>
        <end position="23"/>
    </location>
</feature>
<evidence type="ECO:0000256" key="6">
    <source>
        <dbReference type="ARBA" id="ARBA00038058"/>
    </source>
</evidence>
<keyword evidence="5" id="KW-0067">ATP-binding</keyword>
<sequence>MRAPTARRAARVTRQNRTATRTGDTGGRVGLRAGLTGLPGTVSAMSDSLPSLRELLATAVEAVGGAERPGQVEMAEAVHSSIRTGDHLAVQAGTGTGKSLAYLVPAIRHAVANGKSVVISTATIALQRQLVDRDLPRLAKALTKSLKRTPTFAILKGRRNYLCLHRLDGPQEEPDDQVLFDPFAVSRLGREVGRLRDWASDTEVGDRDELVPGVSEQAWRQVSVSARECLGVSRCPIGTDCFAEKARAEAGKSDVVVTNHALLAIDALGTAQVLPEHDVVIIDEAHDLVDRVTSVATGELSATAIAIAARRSGKLVTDEVADRLVEAGEGLAMLLSEAPAGRLDDLPEPVAVTLQAIRDAAHGCVTSIGPDRKEDPEASTARKLALSALEEVHDTAVRILDAFGSEDAKLRDVVWVSGDINAAGPRPVTLRVAPLGVAGLLRERLFGENTTVLTSATLTLGGTFDALAKQWGLPGKQRVGVKAEGTATDKEPSDDIRWTGMDVGSPFDHPRSGILYTARHLPPPGRDGLPPAYLEELRELVTAAGGRTLGLFSSMRAAKQATAELRDKVDVDILCQGDDSTALLVKKFAENPQTCLFGTLSLWQGVDVPGPSLTLVVMDRIPFPRPDDPLASARQRAVESRGGNGFLTVAATHAALLLAQGAGRLLRSMDDKGVVAVLDPRLATARYGGFLRASLPPFWPTTDPEVVRAALRRLAAAS</sequence>
<dbReference type="SUPFAM" id="SSF52540">
    <property type="entry name" value="P-loop containing nucleoside triphosphate hydrolases"/>
    <property type="match status" value="1"/>
</dbReference>
<dbReference type="PANTHER" id="PTHR11472">
    <property type="entry name" value="DNA REPAIR DEAD HELICASE RAD3/XP-D SUBFAMILY MEMBER"/>
    <property type="match status" value="1"/>
</dbReference>
<dbReference type="InterPro" id="IPR014001">
    <property type="entry name" value="Helicase_ATP-bd"/>
</dbReference>
<keyword evidence="4 14" id="KW-0347">Helicase</keyword>
<dbReference type="GO" id="GO:0043139">
    <property type="term" value="F:5'-3' DNA helicase activity"/>
    <property type="evidence" value="ECO:0007669"/>
    <property type="project" value="UniProtKB-EC"/>
</dbReference>
<dbReference type="SMART" id="SM00487">
    <property type="entry name" value="DEXDc"/>
    <property type="match status" value="1"/>
</dbReference>
<dbReference type="PROSITE" id="PS51192">
    <property type="entry name" value="HELICASE_ATP_BIND_1"/>
    <property type="match status" value="1"/>
</dbReference>
<dbReference type="GO" id="GO:0005524">
    <property type="term" value="F:ATP binding"/>
    <property type="evidence" value="ECO:0007669"/>
    <property type="project" value="UniProtKB-KW"/>
</dbReference>
<dbReference type="EMBL" id="FOGI01000011">
    <property type="protein sequence ID" value="SES37617.1"/>
    <property type="molecule type" value="Genomic_DNA"/>
</dbReference>
<evidence type="ECO:0000256" key="7">
    <source>
        <dbReference type="ARBA" id="ARBA00044969"/>
    </source>
</evidence>
<evidence type="ECO:0000313" key="14">
    <source>
        <dbReference type="EMBL" id="SES37617.1"/>
    </source>
</evidence>
<dbReference type="PROSITE" id="PS51193">
    <property type="entry name" value="HELICASE_ATP_BIND_2"/>
    <property type="match status" value="1"/>
</dbReference>
<evidence type="ECO:0000256" key="5">
    <source>
        <dbReference type="ARBA" id="ARBA00022840"/>
    </source>
</evidence>
<dbReference type="FunFam" id="3.40.50.300:FF:000437">
    <property type="entry name" value="ATP-dependent DNA helicase DinG"/>
    <property type="match status" value="1"/>
</dbReference>
<evidence type="ECO:0000256" key="8">
    <source>
        <dbReference type="ARBA" id="ARBA00048954"/>
    </source>
</evidence>
<comment type="catalytic activity">
    <reaction evidence="8">
        <text>ATP + H2O = ADP + phosphate + H(+)</text>
        <dbReference type="Rhea" id="RHEA:13065"/>
        <dbReference type="ChEBI" id="CHEBI:15377"/>
        <dbReference type="ChEBI" id="CHEBI:15378"/>
        <dbReference type="ChEBI" id="CHEBI:30616"/>
        <dbReference type="ChEBI" id="CHEBI:43474"/>
        <dbReference type="ChEBI" id="CHEBI:456216"/>
        <dbReference type="EC" id="5.6.2.3"/>
    </reaction>
</comment>
<evidence type="ECO:0000259" key="13">
    <source>
        <dbReference type="PROSITE" id="PS51193"/>
    </source>
</evidence>
<comment type="similarity">
    <text evidence="6">Belongs to the helicase family. DinG subfamily.</text>
</comment>
<evidence type="ECO:0000256" key="3">
    <source>
        <dbReference type="ARBA" id="ARBA00022801"/>
    </source>
</evidence>
<dbReference type="Gene3D" id="3.40.50.300">
    <property type="entry name" value="P-loop containing nucleotide triphosphate hydrolases"/>
    <property type="match status" value="2"/>
</dbReference>
<organism evidence="14 15">
    <name type="scientific">Actinokineospora terrae</name>
    <dbReference type="NCBI Taxonomy" id="155974"/>
    <lineage>
        <taxon>Bacteria</taxon>
        <taxon>Bacillati</taxon>
        <taxon>Actinomycetota</taxon>
        <taxon>Actinomycetes</taxon>
        <taxon>Pseudonocardiales</taxon>
        <taxon>Pseudonocardiaceae</taxon>
        <taxon>Actinokineospora</taxon>
    </lineage>
</organism>
<dbReference type="EC" id="5.6.2.3" evidence="7"/>
<dbReference type="SMART" id="SM00491">
    <property type="entry name" value="HELICc2"/>
    <property type="match status" value="1"/>
</dbReference>
<dbReference type="GO" id="GO:0016818">
    <property type="term" value="F:hydrolase activity, acting on acid anhydrides, in phosphorus-containing anhydrides"/>
    <property type="evidence" value="ECO:0007669"/>
    <property type="project" value="InterPro"/>
</dbReference>
<keyword evidence="3" id="KW-0378">Hydrolase</keyword>
<dbReference type="Pfam" id="PF00270">
    <property type="entry name" value="DEAD"/>
    <property type="match status" value="1"/>
</dbReference>
<evidence type="ECO:0000256" key="10">
    <source>
        <dbReference type="ARBA" id="ARBA00079061"/>
    </source>
</evidence>
<feature type="compositionally biased region" description="Basic and acidic residues" evidence="11">
    <location>
        <begin position="487"/>
        <end position="497"/>
    </location>
</feature>
<feature type="domain" description="Helicase ATP-binding" evidence="13">
    <location>
        <begin position="57"/>
        <end position="334"/>
    </location>
</feature>
<dbReference type="GO" id="GO:0003676">
    <property type="term" value="F:nucleic acid binding"/>
    <property type="evidence" value="ECO:0007669"/>
    <property type="project" value="InterPro"/>
</dbReference>
<feature type="region of interest" description="Disordered" evidence="11">
    <location>
        <begin position="480"/>
        <end position="499"/>
    </location>
</feature>
<evidence type="ECO:0000259" key="12">
    <source>
        <dbReference type="PROSITE" id="PS51192"/>
    </source>
</evidence>
<dbReference type="Proteomes" id="UP000199051">
    <property type="component" value="Unassembled WGS sequence"/>
</dbReference>
<dbReference type="GO" id="GO:0006139">
    <property type="term" value="P:nucleobase-containing compound metabolic process"/>
    <property type="evidence" value="ECO:0007669"/>
    <property type="project" value="InterPro"/>
</dbReference>
<feature type="domain" description="Helicase ATP-binding" evidence="12">
    <location>
        <begin position="79"/>
        <end position="305"/>
    </location>
</feature>
<accession>A0A1H9WV99</accession>
<comment type="cofactor">
    <cofactor evidence="1">
        <name>[4Fe-4S] cluster</name>
        <dbReference type="ChEBI" id="CHEBI:49883"/>
    </cofactor>
</comment>
<feature type="region of interest" description="Disordered" evidence="11">
    <location>
        <begin position="1"/>
        <end position="32"/>
    </location>
</feature>
<dbReference type="PANTHER" id="PTHR11472:SF34">
    <property type="entry name" value="REGULATOR OF TELOMERE ELONGATION HELICASE 1"/>
    <property type="match status" value="1"/>
</dbReference>
<proteinExistence type="inferred from homology"/>
<name>A0A1H9WV99_9PSEU</name>
<dbReference type="InterPro" id="IPR014013">
    <property type="entry name" value="Helic_SF1/SF2_ATP-bd_DinG/Rad3"/>
</dbReference>